<dbReference type="InterPro" id="IPR027417">
    <property type="entry name" value="P-loop_NTPase"/>
</dbReference>
<dbReference type="PROSITE" id="PS00676">
    <property type="entry name" value="SIGMA54_INTERACT_2"/>
    <property type="match status" value="1"/>
</dbReference>
<dbReference type="PANTHER" id="PTHR32071">
    <property type="entry name" value="TRANSCRIPTIONAL REGULATORY PROTEIN"/>
    <property type="match status" value="1"/>
</dbReference>
<evidence type="ECO:0000259" key="8">
    <source>
        <dbReference type="PROSITE" id="PS50045"/>
    </source>
</evidence>
<dbReference type="Proteomes" id="UP001209681">
    <property type="component" value="Unassembled WGS sequence"/>
</dbReference>
<organism evidence="9 10">
    <name type="scientific">Desulfobotulus pelophilus</name>
    <dbReference type="NCBI Taxonomy" id="2823377"/>
    <lineage>
        <taxon>Bacteria</taxon>
        <taxon>Pseudomonadati</taxon>
        <taxon>Thermodesulfobacteriota</taxon>
        <taxon>Desulfobacteria</taxon>
        <taxon>Desulfobacterales</taxon>
        <taxon>Desulfobacteraceae</taxon>
        <taxon>Desulfobotulus</taxon>
    </lineage>
</organism>
<evidence type="ECO:0000313" key="9">
    <source>
        <dbReference type="EMBL" id="MCW7755421.1"/>
    </source>
</evidence>
<evidence type="ECO:0000256" key="3">
    <source>
        <dbReference type="ARBA" id="ARBA00023015"/>
    </source>
</evidence>
<dbReference type="SMART" id="SM00382">
    <property type="entry name" value="AAA"/>
    <property type="match status" value="1"/>
</dbReference>
<dbReference type="InterPro" id="IPR025943">
    <property type="entry name" value="Sigma_54_int_dom_ATP-bd_2"/>
</dbReference>
<evidence type="ECO:0000256" key="4">
    <source>
        <dbReference type="ARBA" id="ARBA00023125"/>
    </source>
</evidence>
<evidence type="ECO:0000313" key="10">
    <source>
        <dbReference type="Proteomes" id="UP001209681"/>
    </source>
</evidence>
<feature type="domain" description="Sigma-54 factor interaction" evidence="8">
    <location>
        <begin position="196"/>
        <end position="426"/>
    </location>
</feature>
<dbReference type="RefSeq" id="WP_265426369.1">
    <property type="nucleotide sequence ID" value="NZ_JAPFPW010000042.1"/>
</dbReference>
<dbReference type="PROSITE" id="PS50045">
    <property type="entry name" value="SIGMA54_INTERACT_4"/>
    <property type="match status" value="1"/>
</dbReference>
<evidence type="ECO:0000256" key="1">
    <source>
        <dbReference type="ARBA" id="ARBA00022741"/>
    </source>
</evidence>
<dbReference type="InterPro" id="IPR003593">
    <property type="entry name" value="AAA+_ATPase"/>
</dbReference>
<keyword evidence="4" id="KW-0238">DNA-binding</keyword>
<keyword evidence="2" id="KW-0067">ATP-binding</keyword>
<dbReference type="InterPro" id="IPR058031">
    <property type="entry name" value="AAA_lid_NorR"/>
</dbReference>
<accession>A0ABT3ND77</accession>
<dbReference type="Pfam" id="PF25601">
    <property type="entry name" value="AAA_lid_14"/>
    <property type="match status" value="1"/>
</dbReference>
<dbReference type="SUPFAM" id="SSF52540">
    <property type="entry name" value="P-loop containing nucleoside triphosphate hydrolases"/>
    <property type="match status" value="1"/>
</dbReference>
<feature type="non-terminal residue" evidence="9">
    <location>
        <position position="464"/>
    </location>
</feature>
<keyword evidence="1" id="KW-0547">Nucleotide-binding</keyword>
<feature type="coiled-coil region" evidence="7">
    <location>
        <begin position="167"/>
        <end position="194"/>
    </location>
</feature>
<gene>
    <name evidence="9" type="ORF">OOT00_15675</name>
</gene>
<reference evidence="9 10" key="1">
    <citation type="submission" date="2022-11" db="EMBL/GenBank/DDBJ databases">
        <title>Desulfobotulus tamanensis H1 sp. nov. - anaerobic, alkaliphilic, sulphate reducing bacterium isolated from terrestrial mud volcano.</title>
        <authorList>
            <person name="Frolova A."/>
            <person name="Merkel A.Y."/>
            <person name="Slobodkin A.I."/>
        </authorList>
    </citation>
    <scope>NUCLEOTIDE SEQUENCE [LARGE SCALE GENOMIC DNA]</scope>
    <source>
        <strain evidence="9 10">H1</strain>
    </source>
</reference>
<evidence type="ECO:0000256" key="7">
    <source>
        <dbReference type="SAM" id="Coils"/>
    </source>
</evidence>
<dbReference type="EMBL" id="JAPFPW010000042">
    <property type="protein sequence ID" value="MCW7755421.1"/>
    <property type="molecule type" value="Genomic_DNA"/>
</dbReference>
<name>A0ABT3ND77_9BACT</name>
<dbReference type="PANTHER" id="PTHR32071:SF117">
    <property type="entry name" value="PTS-DEPENDENT DIHYDROXYACETONE KINASE OPERON REGULATORY PROTEIN-RELATED"/>
    <property type="match status" value="1"/>
</dbReference>
<dbReference type="PROSITE" id="PS00688">
    <property type="entry name" value="SIGMA54_INTERACT_3"/>
    <property type="match status" value="1"/>
</dbReference>
<keyword evidence="6" id="KW-0804">Transcription</keyword>
<dbReference type="Gene3D" id="3.40.50.300">
    <property type="entry name" value="P-loop containing nucleotide triphosphate hydrolases"/>
    <property type="match status" value="1"/>
</dbReference>
<dbReference type="Pfam" id="PF00158">
    <property type="entry name" value="Sigma54_activat"/>
    <property type="match status" value="1"/>
</dbReference>
<comment type="caution">
    <text evidence="9">The sequence shown here is derived from an EMBL/GenBank/DDBJ whole genome shotgun (WGS) entry which is preliminary data.</text>
</comment>
<evidence type="ECO:0000256" key="2">
    <source>
        <dbReference type="ARBA" id="ARBA00022840"/>
    </source>
</evidence>
<dbReference type="SUPFAM" id="SSF55781">
    <property type="entry name" value="GAF domain-like"/>
    <property type="match status" value="1"/>
</dbReference>
<dbReference type="Gene3D" id="3.30.450.40">
    <property type="match status" value="1"/>
</dbReference>
<dbReference type="InterPro" id="IPR029016">
    <property type="entry name" value="GAF-like_dom_sf"/>
</dbReference>
<dbReference type="Gene3D" id="1.10.8.60">
    <property type="match status" value="1"/>
</dbReference>
<dbReference type="InterPro" id="IPR025662">
    <property type="entry name" value="Sigma_54_int_dom_ATP-bd_1"/>
</dbReference>
<dbReference type="InterPro" id="IPR025944">
    <property type="entry name" value="Sigma_54_int_dom_CS"/>
</dbReference>
<proteinExistence type="predicted"/>
<keyword evidence="5" id="KW-0010">Activator</keyword>
<sequence length="464" mass="52262">MDRNDFFREAVLRISSSLDFGVALKRLLGLLTRVMPVEAVFATLYMRDQKEIRVFDHAWLTKKFTPFHGLSLTPDMIEHAEDVLASEAGILIMEGPDMNPIGRGWLELDPKVWDSSCLIVPMKIETNWNGMLVFLSKNRNEFKECHADYIREIQEPLSLAWFNSLHYQELIQLKDSLDEENKALSQEIRHLKGDAIIGSASGLKGVMEMVAQVASLDSPVLLLGETGVGKEVIANTIHGASSRSAGPFIKVNCGAIPEGLMDSELFGHEKGAFTGALSRKRGKFERAHGGTLFLDEIGELPPAAQIRLLRVLQQKEIERVGGSEMIPVDVRIISATHRNLEKRIQTGQFREDLWFRLNIFPITIPPLRYRKNDIPELVRYFLKKKSMDLKIHPAPQVQEGELDRLGGWSWPGNVRELENIVERALIQSRSRGGRVIFDLPMGEEPGTVVSDTPFPSLDMVAVRH</sequence>
<keyword evidence="3" id="KW-0805">Transcription regulation</keyword>
<evidence type="ECO:0000256" key="5">
    <source>
        <dbReference type="ARBA" id="ARBA00023159"/>
    </source>
</evidence>
<protein>
    <submittedName>
        <fullName evidence="9">Sigma 54-interacting transcriptional regulator</fullName>
    </submittedName>
</protein>
<evidence type="ECO:0000256" key="6">
    <source>
        <dbReference type="ARBA" id="ARBA00023163"/>
    </source>
</evidence>
<dbReference type="CDD" id="cd00009">
    <property type="entry name" value="AAA"/>
    <property type="match status" value="1"/>
</dbReference>
<keyword evidence="10" id="KW-1185">Reference proteome</keyword>
<dbReference type="InterPro" id="IPR002078">
    <property type="entry name" value="Sigma_54_int"/>
</dbReference>
<dbReference type="PROSITE" id="PS00675">
    <property type="entry name" value="SIGMA54_INTERACT_1"/>
    <property type="match status" value="1"/>
</dbReference>
<keyword evidence="7" id="KW-0175">Coiled coil</keyword>